<name>A0A8J4LZP5_9CHLO</name>
<proteinExistence type="predicted"/>
<reference evidence="2" key="1">
    <citation type="journal article" date="2021" name="Proc. Natl. Acad. Sci. U.S.A.">
        <title>Three genomes in the algal genus Volvox reveal the fate of a haploid sex-determining region after a transition to homothallism.</title>
        <authorList>
            <person name="Yamamoto K."/>
            <person name="Hamaji T."/>
            <person name="Kawai-Toyooka H."/>
            <person name="Matsuzaki R."/>
            <person name="Takahashi F."/>
            <person name="Nishimura Y."/>
            <person name="Kawachi M."/>
            <person name="Noguchi H."/>
            <person name="Minakuchi Y."/>
            <person name="Umen J.G."/>
            <person name="Toyoda A."/>
            <person name="Nozaki H."/>
        </authorList>
    </citation>
    <scope>NUCLEOTIDE SEQUENCE</scope>
    <source>
        <strain evidence="2">NIES-3785</strain>
    </source>
</reference>
<feature type="region of interest" description="Disordered" evidence="1">
    <location>
        <begin position="301"/>
        <end position="334"/>
    </location>
</feature>
<dbReference type="Proteomes" id="UP000722791">
    <property type="component" value="Unassembled WGS sequence"/>
</dbReference>
<feature type="region of interest" description="Disordered" evidence="1">
    <location>
        <begin position="173"/>
        <end position="217"/>
    </location>
</feature>
<sequence>QGLANILQLASTRWEMRRLLAPLAAVVLRANRAGKSGRSGAWRGGGPSPRCAGDEAVDNLAGGARAPALAVAVMRRARRSLAGAAAPGAVMARTLMALARAQLRVRHWPRRRVGAATAAGSSNRRRRYMQPTAKPLNGSCNVAGAQDTWEQSNGSKINCSGRTLAINSICSDSDVRKESTGSSGGGSSGRVKSDADYRGDSRIRGGSSGGSRTLHRHSDISNCGAQISERLDHISGHSCGSSDLQSRCPAASEALDSNEHSGPSPRIPNTTGRTGGNASGSCSGGTNAKAAIREKAVGGRVYGAPPCQSRSRQPSAKRPRKPGEAMCSGSATGSSKDLAAAATIPVDSEAASAAARTGWRRLIGWLPPLVLCHSASPHTVASGNAGDVFASNGLQNQQQQGWSSKQTDAVSTASGEAATRVTLARGVTKDGPRAQRPKCMAEDLIVAATAASRLRIRPNRLELARVHAALLRLPGYMRPPSAAADDDVTVVVNGMTASRQATFGAGSSAVDTNTDQPTLEACGPLPGVPDSKLVPLAVALARLQQRAFGYPNPAAQRGLATGAPNDGGRAAAVAAAKAELAEALIVRSAKLMRRWQLPLRDLAVLGWAVGVMVFAEDEVGDVAGAPNELLANNIEGGLQRSTCSSLRAASSASRNPTDSTAVQVSPGFSWQAADGTGNTWDAVDAGRRPHPHAVSGPAGCVSASEALVEWCKVWSESIWAYSIVSAPVPELCAVLSAWAALRWRVDGRMQARVLGRLVPELPVLEAHRLRALSATLESLGWRLPPAWADWLAECRAESDSSATATANASISTATIATVGANTFHPSRGRASGSTPAVFVGHEEDGKQPVQRLPPDMRTHRCPQ</sequence>
<feature type="non-terminal residue" evidence="2">
    <location>
        <position position="863"/>
    </location>
</feature>
<feature type="compositionally biased region" description="Basic and acidic residues" evidence="1">
    <location>
        <begin position="854"/>
        <end position="863"/>
    </location>
</feature>
<organism evidence="2 3">
    <name type="scientific">Volvox reticuliferus</name>
    <dbReference type="NCBI Taxonomy" id="1737510"/>
    <lineage>
        <taxon>Eukaryota</taxon>
        <taxon>Viridiplantae</taxon>
        <taxon>Chlorophyta</taxon>
        <taxon>core chlorophytes</taxon>
        <taxon>Chlorophyceae</taxon>
        <taxon>CS clade</taxon>
        <taxon>Chlamydomonadales</taxon>
        <taxon>Volvocaceae</taxon>
        <taxon>Volvox</taxon>
    </lineage>
</organism>
<protein>
    <submittedName>
        <fullName evidence="2">Uncharacterized protein</fullName>
    </submittedName>
</protein>
<dbReference type="AlphaFoldDB" id="A0A8J4LZP5"/>
<feature type="region of interest" description="Disordered" evidence="1">
    <location>
        <begin position="114"/>
        <end position="135"/>
    </location>
</feature>
<feature type="compositionally biased region" description="Basic and acidic residues" evidence="1">
    <location>
        <begin position="191"/>
        <end position="203"/>
    </location>
</feature>
<comment type="caution">
    <text evidence="2">The sequence shown here is derived from an EMBL/GenBank/DDBJ whole genome shotgun (WGS) entry which is preliminary data.</text>
</comment>
<accession>A0A8J4LZP5</accession>
<feature type="region of interest" description="Disordered" evidence="1">
    <location>
        <begin position="395"/>
        <end position="417"/>
    </location>
</feature>
<evidence type="ECO:0000313" key="3">
    <source>
        <dbReference type="Proteomes" id="UP000722791"/>
    </source>
</evidence>
<evidence type="ECO:0000256" key="1">
    <source>
        <dbReference type="SAM" id="MobiDB-lite"/>
    </source>
</evidence>
<dbReference type="EMBL" id="BNCQ01000071">
    <property type="protein sequence ID" value="GIM15962.1"/>
    <property type="molecule type" value="Genomic_DNA"/>
</dbReference>
<evidence type="ECO:0000313" key="2">
    <source>
        <dbReference type="EMBL" id="GIM15962.1"/>
    </source>
</evidence>
<feature type="region of interest" description="Disordered" evidence="1">
    <location>
        <begin position="823"/>
        <end position="863"/>
    </location>
</feature>
<feature type="region of interest" description="Disordered" evidence="1">
    <location>
        <begin position="238"/>
        <end position="287"/>
    </location>
</feature>
<feature type="compositionally biased region" description="Polar residues" evidence="1">
    <location>
        <begin position="401"/>
        <end position="414"/>
    </location>
</feature>
<gene>
    <name evidence="2" type="ORF">Vretimale_18637</name>
</gene>